<dbReference type="InterPro" id="IPR004839">
    <property type="entry name" value="Aminotransferase_I/II_large"/>
</dbReference>
<evidence type="ECO:0000256" key="3">
    <source>
        <dbReference type="ARBA" id="ARBA00022679"/>
    </source>
</evidence>
<dbReference type="EMBL" id="HACM01001451">
    <property type="protein sequence ID" value="CRZ01893.1"/>
    <property type="molecule type" value="Transcribed_RNA"/>
</dbReference>
<dbReference type="PANTHER" id="PTHR13693">
    <property type="entry name" value="CLASS II AMINOTRANSFERASE/8-AMINO-7-OXONONANOATE SYNTHASE"/>
    <property type="match status" value="1"/>
</dbReference>
<evidence type="ECO:0000256" key="5">
    <source>
        <dbReference type="ARBA" id="ARBA00023315"/>
    </source>
</evidence>
<evidence type="ECO:0000256" key="6">
    <source>
        <dbReference type="SAM" id="Coils"/>
    </source>
</evidence>
<comment type="cofactor">
    <cofactor evidence="1">
        <name>pyridoxal 5'-phosphate</name>
        <dbReference type="ChEBI" id="CHEBI:597326"/>
    </cofactor>
</comment>
<dbReference type="NCBIfam" id="TIGR01822">
    <property type="entry name" value="2am3keto_CoA"/>
    <property type="match status" value="1"/>
</dbReference>
<dbReference type="AlphaFoldDB" id="A0A0H5QIS6"/>
<reference evidence="8" key="1">
    <citation type="submission" date="2015-04" db="EMBL/GenBank/DDBJ databases">
        <title>The genome sequence of the plant pathogenic Rhizarian Plasmodiophora brassicae reveals insights in its biotrophic life cycle and the origin of chitin synthesis.</title>
        <authorList>
            <person name="Schwelm A."/>
            <person name="Fogelqvist J."/>
            <person name="Knaust A."/>
            <person name="Julke S."/>
            <person name="Lilja T."/>
            <person name="Dhandapani V."/>
            <person name="Bonilla-Rosso G."/>
            <person name="Karlsson M."/>
            <person name="Shevchenko A."/>
            <person name="Choi S.R."/>
            <person name="Kim H.G."/>
            <person name="Park J.Y."/>
            <person name="Lim Y.P."/>
            <person name="Ludwig-Muller J."/>
            <person name="Dixelius C."/>
        </authorList>
    </citation>
    <scope>NUCLEOTIDE SEQUENCE</scope>
    <source>
        <tissue evidence="8">Potato root galls</tissue>
    </source>
</reference>
<dbReference type="GO" id="GO:0006567">
    <property type="term" value="P:L-threonine catabolic process"/>
    <property type="evidence" value="ECO:0007669"/>
    <property type="project" value="InterPro"/>
</dbReference>
<dbReference type="GO" id="GO:0005739">
    <property type="term" value="C:mitochondrion"/>
    <property type="evidence" value="ECO:0007669"/>
    <property type="project" value="TreeGrafter"/>
</dbReference>
<dbReference type="PANTHER" id="PTHR13693:SF102">
    <property type="entry name" value="2-AMINO-3-KETOBUTYRATE COENZYME A LIGASE, MITOCHONDRIAL"/>
    <property type="match status" value="1"/>
</dbReference>
<dbReference type="PROSITE" id="PS00599">
    <property type="entry name" value="AA_TRANSFER_CLASS_2"/>
    <property type="match status" value="1"/>
</dbReference>
<organism evidence="8">
    <name type="scientific">Spongospora subterranea</name>
    <dbReference type="NCBI Taxonomy" id="70186"/>
    <lineage>
        <taxon>Eukaryota</taxon>
        <taxon>Sar</taxon>
        <taxon>Rhizaria</taxon>
        <taxon>Endomyxa</taxon>
        <taxon>Phytomyxea</taxon>
        <taxon>Plasmodiophorida</taxon>
        <taxon>Plasmodiophoridae</taxon>
        <taxon>Spongospora</taxon>
    </lineage>
</organism>
<dbReference type="InterPro" id="IPR011282">
    <property type="entry name" value="2am3keto_CoA_ligase"/>
</dbReference>
<comment type="similarity">
    <text evidence="2">Belongs to the class-II pyridoxal-phosphate-dependent aminotransferase family.</text>
</comment>
<proteinExistence type="inferred from homology"/>
<dbReference type="GO" id="GO:0008890">
    <property type="term" value="F:glycine C-acetyltransferase activity"/>
    <property type="evidence" value="ECO:0007669"/>
    <property type="project" value="InterPro"/>
</dbReference>
<accession>A0A0H5QIS6</accession>
<dbReference type="CDD" id="cd06454">
    <property type="entry name" value="KBL_like"/>
    <property type="match status" value="1"/>
</dbReference>
<evidence type="ECO:0000256" key="4">
    <source>
        <dbReference type="ARBA" id="ARBA00022898"/>
    </source>
</evidence>
<feature type="coiled-coil region" evidence="6">
    <location>
        <begin position="175"/>
        <end position="202"/>
    </location>
</feature>
<dbReference type="GO" id="GO:0030170">
    <property type="term" value="F:pyridoxal phosphate binding"/>
    <property type="evidence" value="ECO:0007669"/>
    <property type="project" value="InterPro"/>
</dbReference>
<keyword evidence="5" id="KW-0012">Acyltransferase</keyword>
<dbReference type="Pfam" id="PF00155">
    <property type="entry name" value="Aminotran_1_2"/>
    <property type="match status" value="1"/>
</dbReference>
<evidence type="ECO:0000259" key="7">
    <source>
        <dbReference type="Pfam" id="PF00155"/>
    </source>
</evidence>
<dbReference type="InterPro" id="IPR015421">
    <property type="entry name" value="PyrdxlP-dep_Trfase_major"/>
</dbReference>
<dbReference type="FunFam" id="3.40.640.10:FF:000006">
    <property type="entry name" value="5-aminolevulinate synthase, mitochondrial"/>
    <property type="match status" value="1"/>
</dbReference>
<dbReference type="SUPFAM" id="SSF53383">
    <property type="entry name" value="PLP-dependent transferases"/>
    <property type="match status" value="1"/>
</dbReference>
<dbReference type="InterPro" id="IPR015422">
    <property type="entry name" value="PyrdxlP-dep_Trfase_small"/>
</dbReference>
<keyword evidence="6" id="KW-0175">Coiled coil</keyword>
<dbReference type="InterPro" id="IPR015424">
    <property type="entry name" value="PyrdxlP-dep_Trfase"/>
</dbReference>
<feature type="domain" description="Aminotransferase class I/classII large" evidence="7">
    <location>
        <begin position="67"/>
        <end position="412"/>
    </location>
</feature>
<evidence type="ECO:0000256" key="1">
    <source>
        <dbReference type="ARBA" id="ARBA00001933"/>
    </source>
</evidence>
<dbReference type="Gene3D" id="3.40.640.10">
    <property type="entry name" value="Type I PLP-dependent aspartate aminotransferase-like (Major domain)"/>
    <property type="match status" value="1"/>
</dbReference>
<protein>
    <recommendedName>
        <fullName evidence="7">Aminotransferase class I/classII large domain-containing protein</fullName>
    </recommendedName>
</protein>
<dbReference type="InterPro" id="IPR050087">
    <property type="entry name" value="AON_synthase_class-II"/>
</dbReference>
<evidence type="ECO:0000313" key="8">
    <source>
        <dbReference type="EMBL" id="CRZ01893.1"/>
    </source>
</evidence>
<dbReference type="Gene3D" id="3.90.1150.10">
    <property type="entry name" value="Aspartate Aminotransferase, domain 1"/>
    <property type="match status" value="1"/>
</dbReference>
<dbReference type="HAMAP" id="MF_00985">
    <property type="entry name" value="2am3keto_CoA_ligase"/>
    <property type="match status" value="1"/>
</dbReference>
<keyword evidence="3" id="KW-0808">Transferase</keyword>
<keyword evidence="4" id="KW-0663">Pyridoxal phosphate</keyword>
<dbReference type="NCBIfam" id="NF005394">
    <property type="entry name" value="PRK06939.1"/>
    <property type="match status" value="1"/>
</dbReference>
<sequence>MMHWKNNMMAVAANRLSLGRRCFYTEQFSGHLTTQLNAMKSDGTYKNERVLTSSQDAHITVGLHNDKVLNFCANNYLGLCNDPQLIEQAKATLDSRGFGLSSGRFICGTQDIHKELEAKITEFHGTESTILYPSCFDANAGLFEALLTSEDAILSDSLNHASIIDGVRLCRAQRYRFAHMDLDDLEKKLQDAKQKSRFFMIATDGAFSMDGDIAPLSEISSLAKQYSALLFVDDCHGTGLIGKTGRGSLELQGVPPSDVDVLNSTLGKALGGASGGYSTGRKEIIDMLRQKSRPYLFSNSLAPVIVGTAIAVIDRLIESSALVEKLAANTTLFRTRMKAAGFTILGDDRHPIAPILLGSASVASKMADDLLKKGIYVIGFSYPVVAKEQARIRVQLSSAHSTEDVNQAVNAFIDVGKRHRIIS</sequence>
<dbReference type="InterPro" id="IPR001917">
    <property type="entry name" value="Aminotrans_II_pyridoxalP_BS"/>
</dbReference>
<name>A0A0H5QIS6_9EUKA</name>
<evidence type="ECO:0000256" key="2">
    <source>
        <dbReference type="ARBA" id="ARBA00008392"/>
    </source>
</evidence>